<evidence type="ECO:0000313" key="7">
    <source>
        <dbReference type="EMBL" id="SFM48550.1"/>
    </source>
</evidence>
<protein>
    <submittedName>
        <fullName evidence="7">Uncharacterized protein</fullName>
    </submittedName>
</protein>
<dbReference type="GO" id="GO:0033644">
    <property type="term" value="C:host cell membrane"/>
    <property type="evidence" value="ECO:0007669"/>
    <property type="project" value="UniProtKB-SubCell"/>
</dbReference>
<feature type="transmembrane region" description="Helical" evidence="6">
    <location>
        <begin position="26"/>
        <end position="46"/>
    </location>
</feature>
<dbReference type="Pfam" id="PF17537">
    <property type="entry name" value="DUF5455"/>
    <property type="match status" value="1"/>
</dbReference>
<evidence type="ECO:0000256" key="2">
    <source>
        <dbReference type="ARBA" id="ARBA00022692"/>
    </source>
</evidence>
<sequence length="109" mass="11746">MPILANFLLSVFSGFAAWLAKYLTQKVAVTVAIVAIATALFVGMYVTVRTVVAAAIGGAYSFSPMFGAGIAMVISPRTAGLLSSYVLFWSACELYKWKVNLVQLWTKTI</sequence>
<dbReference type="OrthoDB" id="9156559at2"/>
<evidence type="ECO:0000256" key="1">
    <source>
        <dbReference type="ARBA" id="ARBA00004551"/>
    </source>
</evidence>
<keyword evidence="3" id="KW-1043">Host membrane</keyword>
<keyword evidence="2 6" id="KW-0812">Transmembrane</keyword>
<evidence type="ECO:0000256" key="6">
    <source>
        <dbReference type="SAM" id="Phobius"/>
    </source>
</evidence>
<dbReference type="STRING" id="758825.SAMN02982985_04249"/>
<keyword evidence="8" id="KW-1185">Reference proteome</keyword>
<organism evidence="7 8">
    <name type="scientific">Rugamonas rubra</name>
    <dbReference type="NCBI Taxonomy" id="758825"/>
    <lineage>
        <taxon>Bacteria</taxon>
        <taxon>Pseudomonadati</taxon>
        <taxon>Pseudomonadota</taxon>
        <taxon>Betaproteobacteria</taxon>
        <taxon>Burkholderiales</taxon>
        <taxon>Oxalobacteraceae</taxon>
        <taxon>Telluria group</taxon>
        <taxon>Rugamonas</taxon>
    </lineage>
</organism>
<dbReference type="InterPro" id="IPR035210">
    <property type="entry name" value="DUF5455"/>
</dbReference>
<gene>
    <name evidence="7" type="ORF">SAMN02982985_04249</name>
</gene>
<keyword evidence="5 6" id="KW-0472">Membrane</keyword>
<dbReference type="AlphaFoldDB" id="A0A1I4R9C1"/>
<dbReference type="EMBL" id="FOTW01000021">
    <property type="protein sequence ID" value="SFM48550.1"/>
    <property type="molecule type" value="Genomic_DNA"/>
</dbReference>
<reference evidence="7 8" key="1">
    <citation type="submission" date="2016-10" db="EMBL/GenBank/DDBJ databases">
        <authorList>
            <person name="de Groot N.N."/>
        </authorList>
    </citation>
    <scope>NUCLEOTIDE SEQUENCE [LARGE SCALE GENOMIC DNA]</scope>
    <source>
        <strain evidence="7 8">ATCC 43154</strain>
    </source>
</reference>
<proteinExistence type="predicted"/>
<evidence type="ECO:0000256" key="5">
    <source>
        <dbReference type="ARBA" id="ARBA00023136"/>
    </source>
</evidence>
<accession>A0A1I4R9C1</accession>
<evidence type="ECO:0000313" key="8">
    <source>
        <dbReference type="Proteomes" id="UP000199470"/>
    </source>
</evidence>
<keyword evidence="4 6" id="KW-1133">Transmembrane helix</keyword>
<name>A0A1I4R9C1_9BURK</name>
<evidence type="ECO:0000256" key="3">
    <source>
        <dbReference type="ARBA" id="ARBA00022870"/>
    </source>
</evidence>
<dbReference type="RefSeq" id="WP_093389700.1">
    <property type="nucleotide sequence ID" value="NZ_FOTW01000021.1"/>
</dbReference>
<evidence type="ECO:0000256" key="4">
    <source>
        <dbReference type="ARBA" id="ARBA00022989"/>
    </source>
</evidence>
<comment type="subcellular location">
    <subcellularLocation>
        <location evidence="1">Host membrane</location>
    </subcellularLocation>
</comment>
<dbReference type="Proteomes" id="UP000199470">
    <property type="component" value="Unassembled WGS sequence"/>
</dbReference>